<evidence type="ECO:0000313" key="2">
    <source>
        <dbReference type="Proteomes" id="UP001058098"/>
    </source>
</evidence>
<sequence length="108" mass="11399">MLYNLVAFVDAAVIGECPDAYVEGVFARVASSSHATGNTLQASEARECSRWSTATSSRCESIAETEPVERQIHAPSQSHTAAGSVCSGANFDRAASLPEAPRRRLAVS</sequence>
<reference evidence="1" key="1">
    <citation type="submission" date="2020-09" db="EMBL/GenBank/DDBJ databases">
        <title>Rhizobia associated with sainfoin plants.</title>
        <authorList>
            <person name="Asharfi S."/>
            <person name="Kuzmanovic N."/>
            <person name="Bunk B."/>
            <person name="Sproeer C."/>
            <person name="Becker M."/>
            <person name="Thuenen T."/>
        </authorList>
    </citation>
    <scope>NUCLEOTIDE SEQUENCE</scope>
    <source>
        <strain evidence="1">OM4</strain>
    </source>
</reference>
<protein>
    <submittedName>
        <fullName evidence="1">Uncharacterized protein</fullName>
    </submittedName>
</protein>
<keyword evidence="2" id="KW-1185">Reference proteome</keyword>
<organism evidence="1 2">
    <name type="scientific">Mesorhizobium onobrychidis</name>
    <dbReference type="NCBI Taxonomy" id="2775404"/>
    <lineage>
        <taxon>Bacteria</taxon>
        <taxon>Pseudomonadati</taxon>
        <taxon>Pseudomonadota</taxon>
        <taxon>Alphaproteobacteria</taxon>
        <taxon>Hyphomicrobiales</taxon>
        <taxon>Phyllobacteriaceae</taxon>
        <taxon>Mesorhizobium</taxon>
    </lineage>
</organism>
<dbReference type="Proteomes" id="UP001058098">
    <property type="component" value="Chromosome"/>
</dbReference>
<dbReference type="EMBL" id="CP062229">
    <property type="protein sequence ID" value="UVC13849.1"/>
    <property type="molecule type" value="Genomic_DNA"/>
</dbReference>
<proteinExistence type="predicted"/>
<name>A0ABY5QSE0_9HYPH</name>
<evidence type="ECO:0000313" key="1">
    <source>
        <dbReference type="EMBL" id="UVC13849.1"/>
    </source>
</evidence>
<accession>A0ABY5QSE0</accession>
<gene>
    <name evidence="1" type="ORF">IHQ72_24580</name>
</gene>